<keyword evidence="5 6" id="KW-0804">Transcription</keyword>
<dbReference type="HAMAP" id="MF_00073">
    <property type="entry name" value="NusB"/>
    <property type="match status" value="1"/>
</dbReference>
<dbReference type="PANTHER" id="PTHR11078:SF3">
    <property type="entry name" value="ANTITERMINATION NUSB DOMAIN-CONTAINING PROTEIN"/>
    <property type="match status" value="1"/>
</dbReference>
<reference evidence="8 9" key="1">
    <citation type="submission" date="2023-07" db="EMBL/GenBank/DDBJ databases">
        <title>Genomic Encyclopedia of Type Strains, Phase IV (KMG-IV): sequencing the most valuable type-strain genomes for metagenomic binning, comparative biology and taxonomic classification.</title>
        <authorList>
            <person name="Goeker M."/>
        </authorList>
    </citation>
    <scope>NUCLEOTIDE SEQUENCE [LARGE SCALE GENOMIC DNA]</scope>
    <source>
        <strain evidence="8 9">DSM 22616</strain>
    </source>
</reference>
<evidence type="ECO:0000256" key="6">
    <source>
        <dbReference type="HAMAP-Rule" id="MF_00073"/>
    </source>
</evidence>
<keyword evidence="2 6" id="KW-0889">Transcription antitermination</keyword>
<evidence type="ECO:0000256" key="2">
    <source>
        <dbReference type="ARBA" id="ARBA00022814"/>
    </source>
</evidence>
<dbReference type="RefSeq" id="WP_023056271.1">
    <property type="nucleotide sequence ID" value="NZ_JAUSTN010000001.1"/>
</dbReference>
<dbReference type="NCBIfam" id="TIGR01951">
    <property type="entry name" value="nusB"/>
    <property type="match status" value="1"/>
</dbReference>
<comment type="function">
    <text evidence="6">Involved in transcription antitermination. Required for transcription of ribosomal RNA (rRNA) genes. Binds specifically to the boxA antiterminator sequence of the ribosomal RNA (rrn) operons.</text>
</comment>
<keyword evidence="3 6" id="KW-0694">RNA-binding</keyword>
<organism evidence="8 9">
    <name type="scientific">Peptoniphilus koenoeneniae</name>
    <dbReference type="NCBI Taxonomy" id="507751"/>
    <lineage>
        <taxon>Bacteria</taxon>
        <taxon>Bacillati</taxon>
        <taxon>Bacillota</taxon>
        <taxon>Tissierellia</taxon>
        <taxon>Tissierellales</taxon>
        <taxon>Peptoniphilaceae</taxon>
        <taxon>Peptoniphilus</taxon>
    </lineage>
</organism>
<dbReference type="PANTHER" id="PTHR11078">
    <property type="entry name" value="N UTILIZATION SUBSTANCE PROTEIN B-RELATED"/>
    <property type="match status" value="1"/>
</dbReference>
<comment type="similarity">
    <text evidence="1 6">Belongs to the NusB family.</text>
</comment>
<keyword evidence="9" id="KW-1185">Reference proteome</keyword>
<dbReference type="InterPro" id="IPR035926">
    <property type="entry name" value="NusB-like_sf"/>
</dbReference>
<comment type="caution">
    <text evidence="8">The sequence shown here is derived from an EMBL/GenBank/DDBJ whole genome shotgun (WGS) entry which is preliminary data.</text>
</comment>
<dbReference type="Proteomes" id="UP001236559">
    <property type="component" value="Unassembled WGS sequence"/>
</dbReference>
<accession>A0ABU0ASD2</accession>
<dbReference type="Pfam" id="PF01029">
    <property type="entry name" value="NusB"/>
    <property type="match status" value="1"/>
</dbReference>
<evidence type="ECO:0000256" key="4">
    <source>
        <dbReference type="ARBA" id="ARBA00023015"/>
    </source>
</evidence>
<evidence type="ECO:0000256" key="3">
    <source>
        <dbReference type="ARBA" id="ARBA00022884"/>
    </source>
</evidence>
<name>A0ABU0ASD2_9FIRM</name>
<proteinExistence type="inferred from homology"/>
<dbReference type="SUPFAM" id="SSF48013">
    <property type="entry name" value="NusB-like"/>
    <property type="match status" value="1"/>
</dbReference>
<dbReference type="Gene3D" id="1.10.940.10">
    <property type="entry name" value="NusB-like"/>
    <property type="match status" value="1"/>
</dbReference>
<evidence type="ECO:0000313" key="9">
    <source>
        <dbReference type="Proteomes" id="UP001236559"/>
    </source>
</evidence>
<gene>
    <name evidence="6" type="primary">nusB</name>
    <name evidence="8" type="ORF">J2S72_000177</name>
</gene>
<keyword evidence="4 6" id="KW-0805">Transcription regulation</keyword>
<evidence type="ECO:0000313" key="8">
    <source>
        <dbReference type="EMBL" id="MDQ0274181.1"/>
    </source>
</evidence>
<evidence type="ECO:0000256" key="1">
    <source>
        <dbReference type="ARBA" id="ARBA00005952"/>
    </source>
</evidence>
<evidence type="ECO:0000256" key="5">
    <source>
        <dbReference type="ARBA" id="ARBA00023163"/>
    </source>
</evidence>
<dbReference type="EMBL" id="JAUSTN010000001">
    <property type="protein sequence ID" value="MDQ0274181.1"/>
    <property type="molecule type" value="Genomic_DNA"/>
</dbReference>
<feature type="domain" description="NusB/RsmB/TIM44" evidence="7">
    <location>
        <begin position="4"/>
        <end position="129"/>
    </location>
</feature>
<dbReference type="InterPro" id="IPR011605">
    <property type="entry name" value="NusB_fam"/>
</dbReference>
<evidence type="ECO:0000259" key="7">
    <source>
        <dbReference type="Pfam" id="PF01029"/>
    </source>
</evidence>
<protein>
    <recommendedName>
        <fullName evidence="6">Transcription antitermination protein NusB</fullName>
    </recommendedName>
    <alternativeName>
        <fullName evidence="6">Antitermination factor NusB</fullName>
    </alternativeName>
</protein>
<dbReference type="InterPro" id="IPR006027">
    <property type="entry name" value="NusB_RsmB_TIM44"/>
</dbReference>
<sequence length="135" mass="15671">MGRRKARQGLMQLLYQMDLNSDFSQNVIDLSLENNDWKVDEAEFIKESAEEMISRLEEIDKIISDNLKGWTFERIAMVDKQILRIAVYEMLKGQIPNKIIINEAIEIAKKYSTVDAPKFINGILGTIYRKSTKEI</sequence>